<name>X1AP37_9ZZZZ</name>
<dbReference type="Pfam" id="PF07581">
    <property type="entry name" value="Glug"/>
    <property type="match status" value="1"/>
</dbReference>
<reference evidence="2" key="1">
    <citation type="journal article" date="2014" name="Front. Microbiol.">
        <title>High frequency of phylogenetically diverse reductive dehalogenase-homologous genes in deep subseafloor sedimentary metagenomes.</title>
        <authorList>
            <person name="Kawai M."/>
            <person name="Futagami T."/>
            <person name="Toyoda A."/>
            <person name="Takaki Y."/>
            <person name="Nishi S."/>
            <person name="Hori S."/>
            <person name="Arai W."/>
            <person name="Tsubouchi T."/>
            <person name="Morono Y."/>
            <person name="Uchiyama I."/>
            <person name="Ito T."/>
            <person name="Fujiyama A."/>
            <person name="Inagaki F."/>
            <person name="Takami H."/>
        </authorList>
    </citation>
    <scope>NUCLEOTIDE SEQUENCE</scope>
    <source>
        <strain evidence="2">Expedition CK06-06</strain>
    </source>
</reference>
<organism evidence="2">
    <name type="scientific">marine sediment metagenome</name>
    <dbReference type="NCBI Taxonomy" id="412755"/>
    <lineage>
        <taxon>unclassified sequences</taxon>
        <taxon>metagenomes</taxon>
        <taxon>ecological metagenomes</taxon>
    </lineage>
</organism>
<proteinExistence type="predicted"/>
<evidence type="ECO:0000313" key="2">
    <source>
        <dbReference type="EMBL" id="GAG61646.1"/>
    </source>
</evidence>
<sequence length="70" mass="6824">MYIGGLVGIGVTAPDIDDCSASGSITATFDNGTYLVAIGGFVGLTTGTCDDCVATGSVVATVTTTNEVDA</sequence>
<evidence type="ECO:0000259" key="1">
    <source>
        <dbReference type="Pfam" id="PF07581"/>
    </source>
</evidence>
<dbReference type="InterPro" id="IPR011493">
    <property type="entry name" value="GLUG"/>
</dbReference>
<gene>
    <name evidence="2" type="ORF">S01H4_07433</name>
</gene>
<dbReference type="AlphaFoldDB" id="X1AP37"/>
<accession>X1AP37</accession>
<feature type="non-terminal residue" evidence="2">
    <location>
        <position position="70"/>
    </location>
</feature>
<protein>
    <recommendedName>
        <fullName evidence="1">GLUG domain-containing protein</fullName>
    </recommendedName>
</protein>
<dbReference type="Gene3D" id="2.160.20.110">
    <property type="match status" value="1"/>
</dbReference>
<feature type="domain" description="GLUG" evidence="1">
    <location>
        <begin position="2"/>
        <end position="26"/>
    </location>
</feature>
<dbReference type="EMBL" id="BART01002429">
    <property type="protein sequence ID" value="GAG61646.1"/>
    <property type="molecule type" value="Genomic_DNA"/>
</dbReference>
<comment type="caution">
    <text evidence="2">The sequence shown here is derived from an EMBL/GenBank/DDBJ whole genome shotgun (WGS) entry which is preliminary data.</text>
</comment>